<dbReference type="AlphaFoldDB" id="A0A366DWY2"/>
<keyword evidence="3" id="KW-0813">Transport</keyword>
<organism evidence="19 20">
    <name type="scientific">Paraliobacillus ryukyuensis</name>
    <dbReference type="NCBI Taxonomy" id="200904"/>
    <lineage>
        <taxon>Bacteria</taxon>
        <taxon>Bacillati</taxon>
        <taxon>Bacillota</taxon>
        <taxon>Bacilli</taxon>
        <taxon>Bacillales</taxon>
        <taxon>Bacillaceae</taxon>
        <taxon>Paraliobacillus</taxon>
    </lineage>
</organism>
<feature type="transmembrane region" description="Helical" evidence="14">
    <location>
        <begin position="205"/>
        <end position="224"/>
    </location>
</feature>
<feature type="transmembrane region" description="Helical" evidence="14">
    <location>
        <begin position="529"/>
        <end position="550"/>
    </location>
</feature>
<feature type="transmembrane region" description="Helical" evidence="14">
    <location>
        <begin position="6"/>
        <end position="24"/>
    </location>
</feature>
<dbReference type="EMBL" id="QNRI01000010">
    <property type="protein sequence ID" value="RBO94606.1"/>
    <property type="molecule type" value="Genomic_DNA"/>
</dbReference>
<dbReference type="InterPro" id="IPR042106">
    <property type="entry name" value="Nuo/plastoQ_OxRdtase_6_NuoJ"/>
</dbReference>
<keyword evidence="7" id="KW-0375">Hydrogen ion transport</keyword>
<dbReference type="Proteomes" id="UP000252254">
    <property type="component" value="Unassembled WGS sequence"/>
</dbReference>
<evidence type="ECO:0000256" key="13">
    <source>
        <dbReference type="RuleBase" id="RU000320"/>
    </source>
</evidence>
<dbReference type="NCBIfam" id="NF009285">
    <property type="entry name" value="PRK12645.1"/>
    <property type="match status" value="1"/>
</dbReference>
<feature type="transmembrane region" description="Helical" evidence="14">
    <location>
        <begin position="81"/>
        <end position="102"/>
    </location>
</feature>
<dbReference type="STRING" id="200904.GCA_900168775_01331"/>
<dbReference type="PANTHER" id="PTHR43373">
    <property type="entry name" value="NA(+)/H(+) ANTIPORTER SUBUNIT"/>
    <property type="match status" value="1"/>
</dbReference>
<feature type="domain" description="NADH-Ubiquinone oxidoreductase (complex I) chain 5 N-terminal" evidence="16">
    <location>
        <begin position="69"/>
        <end position="115"/>
    </location>
</feature>
<feature type="transmembrane region" description="Helical" evidence="14">
    <location>
        <begin position="304"/>
        <end position="330"/>
    </location>
</feature>
<evidence type="ECO:0000256" key="6">
    <source>
        <dbReference type="ARBA" id="ARBA00022692"/>
    </source>
</evidence>
<gene>
    <name evidence="19" type="ORF">DES48_11093</name>
</gene>
<name>A0A366DWY2_9BACI</name>
<dbReference type="InterPro" id="IPR005663">
    <property type="entry name" value="MrpA/MnhA1/PhaAB"/>
</dbReference>
<keyword evidence="12" id="KW-0739">Sodium transport</keyword>
<dbReference type="NCBIfam" id="TIGR00940">
    <property type="entry name" value="2a6301s01"/>
    <property type="match status" value="1"/>
</dbReference>
<evidence type="ECO:0000259" key="17">
    <source>
        <dbReference type="Pfam" id="PF13244"/>
    </source>
</evidence>
<feature type="transmembrane region" description="Helical" evidence="14">
    <location>
        <begin position="473"/>
        <end position="492"/>
    </location>
</feature>
<evidence type="ECO:0000256" key="8">
    <source>
        <dbReference type="ARBA" id="ARBA00022989"/>
    </source>
</evidence>
<feature type="transmembrane region" description="Helical" evidence="14">
    <location>
        <begin position="275"/>
        <end position="292"/>
    </location>
</feature>
<evidence type="ECO:0000259" key="18">
    <source>
        <dbReference type="Pfam" id="PF20501"/>
    </source>
</evidence>
<evidence type="ECO:0000256" key="4">
    <source>
        <dbReference type="ARBA" id="ARBA00022449"/>
    </source>
</evidence>
<dbReference type="InterPro" id="IPR001516">
    <property type="entry name" value="Proton_antipo_N"/>
</dbReference>
<feature type="transmembrane region" description="Helical" evidence="14">
    <location>
        <begin position="36"/>
        <end position="55"/>
    </location>
</feature>
<dbReference type="PANTHER" id="PTHR43373:SF1">
    <property type="entry name" value="NA(+)_H(+) ANTIPORTER SUBUNIT A"/>
    <property type="match status" value="1"/>
</dbReference>
<evidence type="ECO:0000259" key="16">
    <source>
        <dbReference type="Pfam" id="PF00662"/>
    </source>
</evidence>
<evidence type="ECO:0000256" key="2">
    <source>
        <dbReference type="ARBA" id="ARBA00008483"/>
    </source>
</evidence>
<comment type="caution">
    <text evidence="19">The sequence shown here is derived from an EMBL/GenBank/DDBJ whole genome shotgun (WGS) entry which is preliminary data.</text>
</comment>
<feature type="domain" description="NADH:quinone oxidoreductase/Mrp antiporter transmembrane" evidence="15">
    <location>
        <begin position="131"/>
        <end position="425"/>
    </location>
</feature>
<keyword evidence="5" id="KW-1003">Cell membrane</keyword>
<protein>
    <submittedName>
        <fullName evidence="19">Multisubunit sodium/proton antiporter MrpA subunit</fullName>
    </submittedName>
</protein>
<feature type="transmembrane region" description="Helical" evidence="14">
    <location>
        <begin position="138"/>
        <end position="156"/>
    </location>
</feature>
<feature type="transmembrane region" description="Helical" evidence="14">
    <location>
        <begin position="430"/>
        <end position="452"/>
    </location>
</feature>
<feature type="transmembrane region" description="Helical" evidence="14">
    <location>
        <begin position="374"/>
        <end position="399"/>
    </location>
</feature>
<keyword evidence="10" id="KW-0406">Ion transport</keyword>
<keyword evidence="20" id="KW-1185">Reference proteome</keyword>
<evidence type="ECO:0000256" key="5">
    <source>
        <dbReference type="ARBA" id="ARBA00022475"/>
    </source>
</evidence>
<evidence type="ECO:0000259" key="15">
    <source>
        <dbReference type="Pfam" id="PF00361"/>
    </source>
</evidence>
<feature type="transmembrane region" description="Helical" evidence="14">
    <location>
        <begin position="336"/>
        <end position="362"/>
    </location>
</feature>
<feature type="transmembrane region" description="Helical" evidence="14">
    <location>
        <begin position="681"/>
        <end position="702"/>
    </location>
</feature>
<dbReference type="GO" id="GO:0015297">
    <property type="term" value="F:antiporter activity"/>
    <property type="evidence" value="ECO:0007669"/>
    <property type="project" value="UniProtKB-KW"/>
</dbReference>
<dbReference type="PRINTS" id="PR01434">
    <property type="entry name" value="NADHDHGNASE5"/>
</dbReference>
<comment type="subcellular location">
    <subcellularLocation>
        <location evidence="1">Cell membrane</location>
        <topology evidence="1">Multi-pass membrane protein</topology>
    </subcellularLocation>
    <subcellularLocation>
        <location evidence="13">Membrane</location>
        <topology evidence="13">Multi-pass membrane protein</topology>
    </subcellularLocation>
</comment>
<dbReference type="InterPro" id="IPR046806">
    <property type="entry name" value="MrpA_C/MbhE"/>
</dbReference>
<keyword evidence="4" id="KW-0050">Antiport</keyword>
<evidence type="ECO:0000256" key="1">
    <source>
        <dbReference type="ARBA" id="ARBA00004651"/>
    </source>
</evidence>
<feature type="transmembrane region" description="Helical" evidence="14">
    <location>
        <begin position="714"/>
        <end position="739"/>
    </location>
</feature>
<keyword evidence="8 14" id="KW-1133">Transmembrane helix</keyword>
<dbReference type="GO" id="GO:1902600">
    <property type="term" value="P:proton transmembrane transport"/>
    <property type="evidence" value="ECO:0007669"/>
    <property type="project" value="UniProtKB-KW"/>
</dbReference>
<feature type="domain" description="MrpA C-terminal/MbhD" evidence="17">
    <location>
        <begin position="640"/>
        <end position="704"/>
    </location>
</feature>
<feature type="domain" description="MrpA C-terminal/MbhE" evidence="18">
    <location>
        <begin position="718"/>
        <end position="797"/>
    </location>
</feature>
<keyword evidence="6 13" id="KW-0812">Transmembrane</keyword>
<dbReference type="Pfam" id="PF20501">
    <property type="entry name" value="MbhE"/>
    <property type="match status" value="1"/>
</dbReference>
<dbReference type="Pfam" id="PF00662">
    <property type="entry name" value="Proton_antipo_N"/>
    <property type="match status" value="1"/>
</dbReference>
<feature type="transmembrane region" description="Helical" evidence="14">
    <location>
        <begin position="598"/>
        <end position="618"/>
    </location>
</feature>
<dbReference type="Gene3D" id="1.20.120.1200">
    <property type="entry name" value="NADH-ubiquinone/plastoquinone oxidoreductase chain 6, subunit NuoJ"/>
    <property type="match status" value="1"/>
</dbReference>
<feature type="transmembrane region" description="Helical" evidence="14">
    <location>
        <begin position="655"/>
        <end position="675"/>
    </location>
</feature>
<reference evidence="19 20" key="1">
    <citation type="submission" date="2018-06" db="EMBL/GenBank/DDBJ databases">
        <title>Genomic Encyclopedia of Type Strains, Phase IV (KMG-IV): sequencing the most valuable type-strain genomes for metagenomic binning, comparative biology and taxonomic classification.</title>
        <authorList>
            <person name="Goeker M."/>
        </authorList>
    </citation>
    <scope>NUCLEOTIDE SEQUENCE [LARGE SCALE GENOMIC DNA]</scope>
    <source>
        <strain evidence="19 20">DSM 15140</strain>
    </source>
</reference>
<dbReference type="Pfam" id="PF00361">
    <property type="entry name" value="Proton_antipo_M"/>
    <property type="match status" value="1"/>
</dbReference>
<dbReference type="InterPro" id="IPR050616">
    <property type="entry name" value="CPA3_Na-H_Antiporter_A"/>
</dbReference>
<dbReference type="GO" id="GO:0006814">
    <property type="term" value="P:sodium ion transport"/>
    <property type="evidence" value="ECO:0007669"/>
    <property type="project" value="UniProtKB-KW"/>
</dbReference>
<keyword evidence="11 14" id="KW-0472">Membrane</keyword>
<keyword evidence="9" id="KW-0915">Sodium</keyword>
<evidence type="ECO:0000256" key="12">
    <source>
        <dbReference type="ARBA" id="ARBA00023201"/>
    </source>
</evidence>
<evidence type="ECO:0000256" key="10">
    <source>
        <dbReference type="ARBA" id="ARBA00023065"/>
    </source>
</evidence>
<sequence>MLLSLLHIAIIAPFLFALVIPFFYKKIPSIHTGWFVLILPTVIFIYLLTFIPTISRGETVTQLLPWVPSLGINFDIHLDGLALLFSLLISGIGVLVILYSIYYLDKNKESLHNFYFYLMMFMGAMLGVVLSGNLMVLYVFWELTSLSSALLIGYWYDREKSRYGSLKSMLVTVSGGFSMLAGFSLLYVITGTFTITEIIAQVDTVAASGLFIPTMILVLLGAFTKSAQFPFHIWLPDAMEAPTPVSAYLHSATMVKAGIYLVARLSPVFSGSSEWFWIVSGFGLFTLLWGSFNAVRQTDLKSILAYSTISQLGMIMSMLGLGSAAAFYGYEAGYTAATVAAVFHLINHSTFKGSLFMVAGIVDHETGTRDIRKLGGLMTFMPITFTISIIGAFSMAGIYPFNGFLSKEMFLESMVEATHITSLNMASLGFIFPLVAWIASVFTFIYSMILVFKTFTGNYQPEKLDKKPHEAPIGMLIPPIILVGLVVIFGFFPNILAHSIIEPAVQSIYPYGLTGVEHFDVHISPWHGFTPALFMTVSIVAVGVLMYLTLTKWQKIYTFLRLHQKDPVNYIYDGIVKRVVPVAKRVTKVPETGLLRDYLAYMYIFLIVAVVFTLYHFGGFAIETANVAEIPIYVWVIVAVIAAAALLIPFLKNRVTAIIATSFVGFLVALLFVMFRAPDLALTQLLVETVTTALFLLCFYHLPELRNEKSKPTFKWTNVIISIGVGVLVTTMALSSLALKSKKGFESIANYFLENAHDFAGGDNVVNVILVDFRGMDTMFEILVLGIAALGIVALIKLKLNGKEDINEK</sequence>
<feature type="transmembrane region" description="Helical" evidence="14">
    <location>
        <begin position="782"/>
        <end position="800"/>
    </location>
</feature>
<evidence type="ECO:0000313" key="20">
    <source>
        <dbReference type="Proteomes" id="UP000252254"/>
    </source>
</evidence>
<evidence type="ECO:0000256" key="7">
    <source>
        <dbReference type="ARBA" id="ARBA00022781"/>
    </source>
</evidence>
<feature type="transmembrane region" description="Helical" evidence="14">
    <location>
        <begin position="630"/>
        <end position="648"/>
    </location>
</feature>
<evidence type="ECO:0000256" key="11">
    <source>
        <dbReference type="ARBA" id="ARBA00023136"/>
    </source>
</evidence>
<feature type="transmembrane region" description="Helical" evidence="14">
    <location>
        <begin position="168"/>
        <end position="193"/>
    </location>
</feature>
<dbReference type="GO" id="GO:0005886">
    <property type="term" value="C:plasma membrane"/>
    <property type="evidence" value="ECO:0007669"/>
    <property type="project" value="UniProtKB-SubCell"/>
</dbReference>
<feature type="transmembrane region" description="Helical" evidence="14">
    <location>
        <begin position="245"/>
        <end position="263"/>
    </location>
</feature>
<feature type="transmembrane region" description="Helical" evidence="14">
    <location>
        <begin position="114"/>
        <end position="132"/>
    </location>
</feature>
<dbReference type="InterPro" id="IPR001750">
    <property type="entry name" value="ND/Mrp_TM"/>
</dbReference>
<comment type="similarity">
    <text evidence="2">Belongs to the CPA3 antiporters (TC 2.A.63) subunit A family.</text>
</comment>
<proteinExistence type="inferred from homology"/>
<evidence type="ECO:0000256" key="3">
    <source>
        <dbReference type="ARBA" id="ARBA00022448"/>
    </source>
</evidence>
<dbReference type="InterPro" id="IPR025383">
    <property type="entry name" value="MrpA_C/MbhD"/>
</dbReference>
<evidence type="ECO:0000256" key="14">
    <source>
        <dbReference type="SAM" id="Phobius"/>
    </source>
</evidence>
<evidence type="ECO:0000313" key="19">
    <source>
        <dbReference type="EMBL" id="RBO94606.1"/>
    </source>
</evidence>
<accession>A0A366DWY2</accession>
<dbReference type="Pfam" id="PF13244">
    <property type="entry name" value="MbhD"/>
    <property type="match status" value="1"/>
</dbReference>
<evidence type="ECO:0000256" key="9">
    <source>
        <dbReference type="ARBA" id="ARBA00023053"/>
    </source>
</evidence>